<protein>
    <recommendedName>
        <fullName evidence="5">Peptidase metallopeptidase domain-containing protein</fullName>
    </recommendedName>
</protein>
<comment type="subcellular location">
    <subcellularLocation>
        <location evidence="1">Secreted</location>
    </subcellularLocation>
</comment>
<dbReference type="InterPro" id="IPR011049">
    <property type="entry name" value="Serralysin-like_metalloprot_C"/>
</dbReference>
<comment type="caution">
    <text evidence="3">The sequence shown here is derived from an EMBL/GenBank/DDBJ whole genome shotgun (WGS) entry which is preliminary data.</text>
</comment>
<name>A0A398BVS6_9RHOB</name>
<proteinExistence type="predicted"/>
<dbReference type="PANTHER" id="PTHR38340:SF1">
    <property type="entry name" value="S-LAYER PROTEIN"/>
    <property type="match status" value="1"/>
</dbReference>
<dbReference type="EMBL" id="QXXQ01000003">
    <property type="protein sequence ID" value="RID92578.1"/>
    <property type="molecule type" value="Genomic_DNA"/>
</dbReference>
<dbReference type="Pfam" id="PF00353">
    <property type="entry name" value="HemolysinCabind"/>
    <property type="match status" value="4"/>
</dbReference>
<dbReference type="SUPFAM" id="SSF51120">
    <property type="entry name" value="beta-Roll"/>
    <property type="match status" value="3"/>
</dbReference>
<dbReference type="InterPro" id="IPR018511">
    <property type="entry name" value="Hemolysin-typ_Ca-bd_CS"/>
</dbReference>
<dbReference type="SUPFAM" id="SSF55486">
    <property type="entry name" value="Metalloproteases ('zincins'), catalytic domain"/>
    <property type="match status" value="1"/>
</dbReference>
<dbReference type="PROSITE" id="PS00330">
    <property type="entry name" value="HEMOLYSIN_CALCIUM"/>
    <property type="match status" value="2"/>
</dbReference>
<evidence type="ECO:0000256" key="1">
    <source>
        <dbReference type="ARBA" id="ARBA00004613"/>
    </source>
</evidence>
<dbReference type="PRINTS" id="PR00313">
    <property type="entry name" value="CABNDNGRPT"/>
</dbReference>
<dbReference type="Gene3D" id="3.40.390.10">
    <property type="entry name" value="Collagenase (Catalytic Domain)"/>
    <property type="match status" value="1"/>
</dbReference>
<dbReference type="AlphaFoldDB" id="A0A398BVS6"/>
<accession>A0A398BVS6</accession>
<dbReference type="Proteomes" id="UP000266649">
    <property type="component" value="Unassembled WGS sequence"/>
</dbReference>
<dbReference type="InterPro" id="IPR001343">
    <property type="entry name" value="Hemolysn_Ca-bd"/>
</dbReference>
<dbReference type="OrthoDB" id="733404at2"/>
<dbReference type="InterPro" id="IPR050557">
    <property type="entry name" value="RTX_toxin/Mannuronan_C5-epim"/>
</dbReference>
<evidence type="ECO:0008006" key="5">
    <source>
        <dbReference type="Google" id="ProtNLM"/>
    </source>
</evidence>
<dbReference type="InterPro" id="IPR024079">
    <property type="entry name" value="MetalloPept_cat_dom_sf"/>
</dbReference>
<gene>
    <name evidence="3" type="ORF">D2N39_08055</name>
</gene>
<sequence length="498" mass="52298">MCLLCVLGAAGPGEEEEEPGVVVADPPPAGSERALLAYLDSSGARWNALTDLKTPVIVTYSFLLQQELPSLSEFNPYDSDSYAPFSDAQRAEFRKAAEIVMQTAGVVLVESDADGAMIDIYNSTGSSYAGWAHYPAVSKWGTTGGDLVLDFASGASYAPGTFAFEAMLHELGHALGLKHPFEGDIKLPRQYDNTSNTLMSYTHSDNGYFTDYRSLDAAALTRLYGDPVNTRGWQITADGAGVTLKMTGRAETVVGPIGDSTLSGMGGADTIIGGSGYDVIRGGNGADVLKDTNGRLYGGDGYDIVTGGAADEMLFGGAGQDTLWGGDGSDTLRGGAGIDSLSADRSAMHGYIASDLLRGDAGHDYLRSGGGNDTLLGGTGLDHLVLDTRSWGHSILSGGGGDDVLAVRRLGSADVSGGKGDDELRLNGASHVVVIDPDYDRGSDRVIGFDLVNDSIRIDGEADPVFSRHAGRLELSIGEAHLRFTNLVWADRDQIIFT</sequence>
<evidence type="ECO:0000256" key="2">
    <source>
        <dbReference type="ARBA" id="ARBA00022525"/>
    </source>
</evidence>
<keyword evidence="4" id="KW-1185">Reference proteome</keyword>
<dbReference type="GO" id="GO:0005509">
    <property type="term" value="F:calcium ion binding"/>
    <property type="evidence" value="ECO:0007669"/>
    <property type="project" value="InterPro"/>
</dbReference>
<dbReference type="Gene3D" id="2.150.10.10">
    <property type="entry name" value="Serralysin-like metalloprotease, C-terminal"/>
    <property type="match status" value="2"/>
</dbReference>
<reference evidence="3 4" key="1">
    <citation type="submission" date="2018-09" db="EMBL/GenBank/DDBJ databases">
        <title>Gemmobacter lutimaris sp. nov., a marine bacterium isolated from tidal flat.</title>
        <authorList>
            <person name="Lee D.W."/>
            <person name="Yoo Y."/>
            <person name="Kim J.-J."/>
            <person name="Kim B.S."/>
        </authorList>
    </citation>
    <scope>NUCLEOTIDE SEQUENCE [LARGE SCALE GENOMIC DNA]</scope>
    <source>
        <strain evidence="3 4">YJ-T1-11</strain>
    </source>
</reference>
<evidence type="ECO:0000313" key="4">
    <source>
        <dbReference type="Proteomes" id="UP000266649"/>
    </source>
</evidence>
<dbReference type="GO" id="GO:0005576">
    <property type="term" value="C:extracellular region"/>
    <property type="evidence" value="ECO:0007669"/>
    <property type="project" value="UniProtKB-SubCell"/>
</dbReference>
<dbReference type="RefSeq" id="WP_119134252.1">
    <property type="nucleotide sequence ID" value="NZ_QXXQ01000003.1"/>
</dbReference>
<keyword evidence="2" id="KW-0964">Secreted</keyword>
<organism evidence="3 4">
    <name type="scientific">Gemmobacter lutimaris</name>
    <dbReference type="NCBI Taxonomy" id="2306023"/>
    <lineage>
        <taxon>Bacteria</taxon>
        <taxon>Pseudomonadati</taxon>
        <taxon>Pseudomonadota</taxon>
        <taxon>Alphaproteobacteria</taxon>
        <taxon>Rhodobacterales</taxon>
        <taxon>Paracoccaceae</taxon>
        <taxon>Gemmobacter</taxon>
    </lineage>
</organism>
<dbReference type="GO" id="GO:0008237">
    <property type="term" value="F:metallopeptidase activity"/>
    <property type="evidence" value="ECO:0007669"/>
    <property type="project" value="InterPro"/>
</dbReference>
<evidence type="ECO:0000313" key="3">
    <source>
        <dbReference type="EMBL" id="RID92578.1"/>
    </source>
</evidence>
<dbReference type="PANTHER" id="PTHR38340">
    <property type="entry name" value="S-LAYER PROTEIN"/>
    <property type="match status" value="1"/>
</dbReference>